<accession>A0A1M5MWP7</accession>
<organism evidence="3 4">
    <name type="scientific">Ornithinibacillus halophilus</name>
    <dbReference type="NCBI Taxonomy" id="930117"/>
    <lineage>
        <taxon>Bacteria</taxon>
        <taxon>Bacillati</taxon>
        <taxon>Bacillota</taxon>
        <taxon>Bacilli</taxon>
        <taxon>Bacillales</taxon>
        <taxon>Bacillaceae</taxon>
        <taxon>Ornithinibacillus</taxon>
    </lineage>
</organism>
<dbReference type="AlphaFoldDB" id="A0A1M5MWP7"/>
<proteinExistence type="predicted"/>
<name>A0A1M5MWP7_9BACI</name>
<protein>
    <submittedName>
        <fullName evidence="3">Osmoprotectant transport system substrate-binding protein</fullName>
    </submittedName>
</protein>
<gene>
    <name evidence="3" type="ORF">SAMN05216225_10674</name>
</gene>
<evidence type="ECO:0000256" key="1">
    <source>
        <dbReference type="SAM" id="SignalP"/>
    </source>
</evidence>
<dbReference type="Proteomes" id="UP000183988">
    <property type="component" value="Unassembled WGS sequence"/>
</dbReference>
<sequence>MKKLYLLLLLMLILVLSACSGGDTLTVGTQTYSETKTMGYMYKELIEANTDLSVEVKTDMATDTLVLEAMMSDELEIGTTYTGTALASFFTIENPRDREATMKQTQDDFREEYNIKVYDELGFANTYALAVTEEFAEEHNIEAISDLENIAEDLNFGSDTSWLERRGDDGYTAFTELYGFEFGDSSPMSPNLVYDALNNDDMDVVLAYSTDARIDTYNLKTLEDDMQFFPPYDASTYVKQETLDEYPELDDIFSELVGKIDLDTIRQLNRKVDVDGEDPHDVAIEYLKEQGMLE</sequence>
<feature type="domain" description="ABC-type glycine betaine transport system substrate-binding" evidence="2">
    <location>
        <begin position="23"/>
        <end position="289"/>
    </location>
</feature>
<feature type="signal peptide" evidence="1">
    <location>
        <begin position="1"/>
        <end position="21"/>
    </location>
</feature>
<dbReference type="RefSeq" id="WP_072891939.1">
    <property type="nucleotide sequence ID" value="NZ_FQVW01000067.1"/>
</dbReference>
<feature type="chain" id="PRO_5039121579" evidence="1">
    <location>
        <begin position="22"/>
        <end position="294"/>
    </location>
</feature>
<dbReference type="OrthoDB" id="9801163at2"/>
<dbReference type="GO" id="GO:0043190">
    <property type="term" value="C:ATP-binding cassette (ABC) transporter complex"/>
    <property type="evidence" value="ECO:0007669"/>
    <property type="project" value="InterPro"/>
</dbReference>
<keyword evidence="4" id="KW-1185">Reference proteome</keyword>
<evidence type="ECO:0000313" key="4">
    <source>
        <dbReference type="Proteomes" id="UP000183988"/>
    </source>
</evidence>
<dbReference type="Pfam" id="PF04069">
    <property type="entry name" value="OpuAC"/>
    <property type="match status" value="1"/>
</dbReference>
<dbReference type="InterPro" id="IPR007210">
    <property type="entry name" value="ABC_Gly_betaine_transp_sub-bd"/>
</dbReference>
<dbReference type="PROSITE" id="PS51257">
    <property type="entry name" value="PROKAR_LIPOPROTEIN"/>
    <property type="match status" value="1"/>
</dbReference>
<dbReference type="SUPFAM" id="SSF53850">
    <property type="entry name" value="Periplasmic binding protein-like II"/>
    <property type="match status" value="1"/>
</dbReference>
<reference evidence="3 4" key="1">
    <citation type="submission" date="2016-11" db="EMBL/GenBank/DDBJ databases">
        <authorList>
            <person name="Jaros S."/>
            <person name="Januszkiewicz K."/>
            <person name="Wedrychowicz H."/>
        </authorList>
    </citation>
    <scope>NUCLEOTIDE SEQUENCE [LARGE SCALE GENOMIC DNA]</scope>
    <source>
        <strain evidence="3 4">IBRC-M 10683</strain>
    </source>
</reference>
<dbReference type="Gene3D" id="3.40.190.120">
    <property type="entry name" value="Osmoprotection protein (prox), domain 2"/>
    <property type="match status" value="1"/>
</dbReference>
<keyword evidence="1" id="KW-0732">Signal</keyword>
<dbReference type="Gene3D" id="3.40.190.10">
    <property type="entry name" value="Periplasmic binding protein-like II"/>
    <property type="match status" value="1"/>
</dbReference>
<dbReference type="STRING" id="930117.SAMN05216225_10674"/>
<dbReference type="GO" id="GO:0022857">
    <property type="term" value="F:transmembrane transporter activity"/>
    <property type="evidence" value="ECO:0007669"/>
    <property type="project" value="InterPro"/>
</dbReference>
<evidence type="ECO:0000259" key="2">
    <source>
        <dbReference type="Pfam" id="PF04069"/>
    </source>
</evidence>
<dbReference type="EMBL" id="FQVW01000067">
    <property type="protein sequence ID" value="SHG81711.1"/>
    <property type="molecule type" value="Genomic_DNA"/>
</dbReference>
<evidence type="ECO:0000313" key="3">
    <source>
        <dbReference type="EMBL" id="SHG81711.1"/>
    </source>
</evidence>